<evidence type="ECO:0000313" key="2">
    <source>
        <dbReference type="Proteomes" id="UP000003860"/>
    </source>
</evidence>
<dbReference type="OrthoDB" id="2083148at2"/>
<sequence>MAVEVDVKVKQYIHKVSVDRKTGEKLSETYEPYGEVPEITLEEHTNKLLRATVGDVDRYVGKMLDDLKMQEGERTPQGLEHRAEGA</sequence>
<name>F1TFL6_9FIRM</name>
<accession>F1TFL6</accession>
<dbReference type="STRING" id="588581.Cpap_1287"/>
<gene>
    <name evidence="1" type="ORF">Cpap_1287</name>
</gene>
<dbReference type="EMBL" id="ACXX02000011">
    <property type="protein sequence ID" value="EGD46748.1"/>
    <property type="molecule type" value="Genomic_DNA"/>
</dbReference>
<comment type="caution">
    <text evidence="1">The sequence shown here is derived from an EMBL/GenBank/DDBJ whole genome shotgun (WGS) entry which is preliminary data.</text>
</comment>
<protein>
    <submittedName>
        <fullName evidence="1">Uncharacterized protein</fullName>
    </submittedName>
</protein>
<reference evidence="1" key="1">
    <citation type="submission" date="2009-07" db="EMBL/GenBank/DDBJ databases">
        <authorList>
            <consortium name="US DOE Joint Genome Institute (JGI-PGF)"/>
            <person name="Lucas S."/>
            <person name="Copeland A."/>
            <person name="Lapidus A."/>
            <person name="Glavina del Rio T."/>
            <person name="Tice H."/>
            <person name="Bruce D."/>
            <person name="Goodwin L."/>
            <person name="Pitluck S."/>
            <person name="Larimer F."/>
            <person name="Land M.L."/>
            <person name="Mouttaki H."/>
            <person name="He Z."/>
            <person name="Zhou J."/>
            <person name="Hemme C.L."/>
        </authorList>
    </citation>
    <scope>NUCLEOTIDE SEQUENCE [LARGE SCALE GENOMIC DNA]</scope>
    <source>
        <strain evidence="1">DSM 2782</strain>
    </source>
</reference>
<dbReference type="Proteomes" id="UP000003860">
    <property type="component" value="Unassembled WGS sequence"/>
</dbReference>
<dbReference type="RefSeq" id="WP_004620737.1">
    <property type="nucleotide sequence ID" value="NZ_ACXX02000011.1"/>
</dbReference>
<evidence type="ECO:0000313" key="1">
    <source>
        <dbReference type="EMBL" id="EGD46748.1"/>
    </source>
</evidence>
<keyword evidence="2" id="KW-1185">Reference proteome</keyword>
<organism evidence="1 2">
    <name type="scientific">Ruminiclostridium papyrosolvens DSM 2782</name>
    <dbReference type="NCBI Taxonomy" id="588581"/>
    <lineage>
        <taxon>Bacteria</taxon>
        <taxon>Bacillati</taxon>
        <taxon>Bacillota</taxon>
        <taxon>Clostridia</taxon>
        <taxon>Eubacteriales</taxon>
        <taxon>Oscillospiraceae</taxon>
        <taxon>Ruminiclostridium</taxon>
    </lineage>
</organism>
<dbReference type="eggNOG" id="ENOG50327GP">
    <property type="taxonomic scope" value="Bacteria"/>
</dbReference>
<dbReference type="AlphaFoldDB" id="F1TFL6"/>
<proteinExistence type="predicted"/>
<reference evidence="1" key="2">
    <citation type="submission" date="2011-01" db="EMBL/GenBank/DDBJ databases">
        <title>The Non-contiguous Finished genome of Clostridium papyrosolvens.</title>
        <authorList>
            <person name="Lucas S."/>
            <person name="Copeland A."/>
            <person name="Lapidus A."/>
            <person name="Cheng J.-F."/>
            <person name="Goodwin L."/>
            <person name="Pitluck S."/>
            <person name="Misra M."/>
            <person name="Chertkov O."/>
            <person name="Detter J.C."/>
            <person name="Han C."/>
            <person name="Tapia R."/>
            <person name="Land M."/>
            <person name="Hauser L."/>
            <person name="Kyrpides N."/>
            <person name="Ivanova N."/>
            <person name="Pagani I."/>
            <person name="Mouttaki H."/>
            <person name="He Z."/>
            <person name="Zhou J."/>
            <person name="Hemme C.L."/>
            <person name="Woyke T."/>
        </authorList>
    </citation>
    <scope>NUCLEOTIDE SEQUENCE [LARGE SCALE GENOMIC DNA]</scope>
    <source>
        <strain evidence="1">DSM 2782</strain>
    </source>
</reference>